<feature type="region of interest" description="Disordered" evidence="2">
    <location>
        <begin position="1"/>
        <end position="54"/>
    </location>
</feature>
<organism evidence="3 4">
    <name type="scientific">Colocasia esculenta</name>
    <name type="common">Wild taro</name>
    <name type="synonym">Arum esculentum</name>
    <dbReference type="NCBI Taxonomy" id="4460"/>
    <lineage>
        <taxon>Eukaryota</taxon>
        <taxon>Viridiplantae</taxon>
        <taxon>Streptophyta</taxon>
        <taxon>Embryophyta</taxon>
        <taxon>Tracheophyta</taxon>
        <taxon>Spermatophyta</taxon>
        <taxon>Magnoliopsida</taxon>
        <taxon>Liliopsida</taxon>
        <taxon>Araceae</taxon>
        <taxon>Aroideae</taxon>
        <taxon>Colocasieae</taxon>
        <taxon>Colocasia</taxon>
    </lineage>
</organism>
<keyword evidence="1" id="KW-0175">Coiled coil</keyword>
<feature type="compositionally biased region" description="Low complexity" evidence="2">
    <location>
        <begin position="593"/>
        <end position="632"/>
    </location>
</feature>
<feature type="compositionally biased region" description="Basic and acidic residues" evidence="2">
    <location>
        <begin position="313"/>
        <end position="331"/>
    </location>
</feature>
<protein>
    <submittedName>
        <fullName evidence="3">Uncharacterized protein</fullName>
    </submittedName>
</protein>
<feature type="coiled-coil region" evidence="1">
    <location>
        <begin position="71"/>
        <end position="181"/>
    </location>
</feature>
<evidence type="ECO:0000256" key="2">
    <source>
        <dbReference type="SAM" id="MobiDB-lite"/>
    </source>
</evidence>
<sequence>MKGECPENKKDKHKKFQKYKKPKAMVATWSDEDSSEEEEEKKSSSSESEEVCFMANSTDEKVNTSFEDFTVEDWQDVYAELVERYSEMRKENKHIKKKIENLYHNQSSNHRTCELETEVTELLEEKENLLKLIDELKLASQKASQEFRDLTEKLEIEKQEKQQKIEEIEALKNQLKERDEVIQTFTKGKDNLEALLGTTMTTTSHGLGFNKKKPIKDKSGEKKNKAPLIKFVKGPNLENTEIQQIANKTLNKTSKNSKTQKQKKTTRSTQSPDRSTPVHKKKASVAVVSTPVKDRKLGPRRGARSRASSRPIPADRDVALSERRTKRRNDPAEQPGSSSAPQRATKRGRASSSGRGSSPPNSRTEILGDSSENPEESSSSSSESSESQEDIPSESVSAAKLILKPRILDLSDIQLADSFPEIQTYFSFQSWIPFISEFQVCYPRLVREFYKNLTCTEEGYESKVKGIAIDMPTEKAASIFKVPDEGADYHEFEFDLHEAYSILTGLPADALDPKQTHVTRFNANSFPLVLRVIHHILTTIITPQGGGRDRLTDIQRFIIYCMVKDIKINLHKFMGFRLEGNQIRRGPVVVEAPQAQEEQPQDQGEQPQAQEDQPQVQGDQPQAQEDQPPAEGDQPLSQEDQPLVNEDQPQVPTEGDIPFHAPLSPQLPHFSPQPSFQPSTSSSGPPIPPELIYFLNENFETLNSSIQTMSETFELRVQRLENTVAAKFIEQKAASDYAAQRFNRLIGTLGDASLELKEHQKQLETVLKGVLANSQAQVFNTKASLDQISKTRLSFAHLADDLESMRNFNEHIDTQISDLTKEFKIMYKHFFAKDVSTHPSMLSTQQHRFKGKMCKNVETVSTQVKSVSTRVADSRNKCTQVGTLSEQVDTGPSSQNIGSHIWDSVSTPPPGQVDTLRKKPLKHPKEANPVEAFVGEEFKEDPTIPKCRASGLLSFIYSQPMQRTPIYRADPRPEQWTRLMRVQPPCRF</sequence>
<name>A0A843US76_COLES</name>
<feature type="compositionally biased region" description="Low complexity" evidence="2">
    <location>
        <begin position="247"/>
        <end position="257"/>
    </location>
</feature>
<feature type="region of interest" description="Disordered" evidence="2">
    <location>
        <begin position="593"/>
        <end position="689"/>
    </location>
</feature>
<feature type="compositionally biased region" description="Low complexity" evidence="2">
    <location>
        <begin position="376"/>
        <end position="385"/>
    </location>
</feature>
<reference evidence="3" key="1">
    <citation type="submission" date="2017-07" db="EMBL/GenBank/DDBJ databases">
        <title>Taro Niue Genome Assembly and Annotation.</title>
        <authorList>
            <person name="Atibalentja N."/>
            <person name="Keating K."/>
            <person name="Fields C.J."/>
        </authorList>
    </citation>
    <scope>NUCLEOTIDE SEQUENCE</scope>
    <source>
        <strain evidence="3">Niue_2</strain>
        <tissue evidence="3">Leaf</tissue>
    </source>
</reference>
<proteinExistence type="predicted"/>
<gene>
    <name evidence="3" type="ORF">Taro_017780</name>
</gene>
<dbReference type="EMBL" id="NMUH01000818">
    <property type="protein sequence ID" value="MQL85266.1"/>
    <property type="molecule type" value="Genomic_DNA"/>
</dbReference>
<dbReference type="Proteomes" id="UP000652761">
    <property type="component" value="Unassembled WGS sequence"/>
</dbReference>
<comment type="caution">
    <text evidence="3">The sequence shown here is derived from an EMBL/GenBank/DDBJ whole genome shotgun (WGS) entry which is preliminary data.</text>
</comment>
<evidence type="ECO:0000313" key="3">
    <source>
        <dbReference type="EMBL" id="MQL85266.1"/>
    </source>
</evidence>
<feature type="compositionally biased region" description="Low complexity" evidence="2">
    <location>
        <begin position="662"/>
        <end position="684"/>
    </location>
</feature>
<feature type="region of interest" description="Disordered" evidence="2">
    <location>
        <begin position="202"/>
        <end position="222"/>
    </location>
</feature>
<feature type="region of interest" description="Disordered" evidence="2">
    <location>
        <begin position="247"/>
        <end position="393"/>
    </location>
</feature>
<evidence type="ECO:0000313" key="4">
    <source>
        <dbReference type="Proteomes" id="UP000652761"/>
    </source>
</evidence>
<dbReference type="AlphaFoldDB" id="A0A843US76"/>
<feature type="region of interest" description="Disordered" evidence="2">
    <location>
        <begin position="882"/>
        <end position="913"/>
    </location>
</feature>
<keyword evidence="4" id="KW-1185">Reference proteome</keyword>
<feature type="compositionally biased region" description="Basic residues" evidence="2">
    <location>
        <begin position="11"/>
        <end position="23"/>
    </location>
</feature>
<evidence type="ECO:0000256" key="1">
    <source>
        <dbReference type="SAM" id="Coils"/>
    </source>
</evidence>
<feature type="compositionally biased region" description="Basic and acidic residues" evidence="2">
    <location>
        <begin position="1"/>
        <end position="10"/>
    </location>
</feature>
<accession>A0A843US76</accession>
<feature type="compositionally biased region" description="Acidic residues" evidence="2">
    <location>
        <begin position="30"/>
        <end position="39"/>
    </location>
</feature>
<feature type="compositionally biased region" description="Polar residues" evidence="2">
    <location>
        <begin position="882"/>
        <end position="898"/>
    </location>
</feature>